<dbReference type="InterPro" id="IPR052709">
    <property type="entry name" value="Transposase-MT_Hybrid"/>
</dbReference>
<dbReference type="GO" id="GO:0008168">
    <property type="term" value="F:methyltransferase activity"/>
    <property type="evidence" value="ECO:0007669"/>
    <property type="project" value="UniProtKB-KW"/>
</dbReference>
<reference evidence="1 2" key="1">
    <citation type="journal article" date="2019" name="Commun. Biol.">
        <title>The bagworm genome reveals a unique fibroin gene that provides high tensile strength.</title>
        <authorList>
            <person name="Kono N."/>
            <person name="Nakamura H."/>
            <person name="Ohtoshi R."/>
            <person name="Tomita M."/>
            <person name="Numata K."/>
            <person name="Arakawa K."/>
        </authorList>
    </citation>
    <scope>NUCLEOTIDE SEQUENCE [LARGE SCALE GENOMIC DNA]</scope>
</reference>
<dbReference type="GO" id="GO:0032259">
    <property type="term" value="P:methylation"/>
    <property type="evidence" value="ECO:0007669"/>
    <property type="project" value="UniProtKB-KW"/>
</dbReference>
<dbReference type="EMBL" id="BGZK01000466">
    <property type="protein sequence ID" value="GBP45225.1"/>
    <property type="molecule type" value="Genomic_DNA"/>
</dbReference>
<evidence type="ECO:0000313" key="1">
    <source>
        <dbReference type="EMBL" id="GBP45225.1"/>
    </source>
</evidence>
<dbReference type="PANTHER" id="PTHR46060">
    <property type="entry name" value="MARINER MOS1 TRANSPOSASE-LIKE PROTEIN"/>
    <property type="match status" value="1"/>
</dbReference>
<proteinExistence type="predicted"/>
<accession>A0A4C1W534</accession>
<keyword evidence="1" id="KW-0808">Transferase</keyword>
<organism evidence="1 2">
    <name type="scientific">Eumeta variegata</name>
    <name type="common">Bagworm moth</name>
    <name type="synonym">Eumeta japonica</name>
    <dbReference type="NCBI Taxonomy" id="151549"/>
    <lineage>
        <taxon>Eukaryota</taxon>
        <taxon>Metazoa</taxon>
        <taxon>Ecdysozoa</taxon>
        <taxon>Arthropoda</taxon>
        <taxon>Hexapoda</taxon>
        <taxon>Insecta</taxon>
        <taxon>Pterygota</taxon>
        <taxon>Neoptera</taxon>
        <taxon>Endopterygota</taxon>
        <taxon>Lepidoptera</taxon>
        <taxon>Glossata</taxon>
        <taxon>Ditrysia</taxon>
        <taxon>Tineoidea</taxon>
        <taxon>Psychidae</taxon>
        <taxon>Oiketicinae</taxon>
        <taxon>Eumeta</taxon>
    </lineage>
</organism>
<evidence type="ECO:0000313" key="2">
    <source>
        <dbReference type="Proteomes" id="UP000299102"/>
    </source>
</evidence>
<dbReference type="PANTHER" id="PTHR46060:SF1">
    <property type="entry name" value="MARINER MOS1 TRANSPOSASE-LIKE PROTEIN"/>
    <property type="match status" value="1"/>
</dbReference>
<dbReference type="STRING" id="151549.A0A4C1W534"/>
<dbReference type="OrthoDB" id="10017160at2759"/>
<keyword evidence="1" id="KW-0489">Methyltransferase</keyword>
<keyword evidence="2" id="KW-1185">Reference proteome</keyword>
<protein>
    <submittedName>
        <fullName evidence="1">Histone-lysine N-methyltransferase SETMAR</fullName>
    </submittedName>
</protein>
<sequence>MIYFIIVDDWLRSKVVDTRVYRGVNVGTDLLLMVCRIKAVLAILCENAYFVARTNKSWVVMEAFLTEAEADAEATSFASADAKTLARLLTAFGDEASNKTIIYNWLAEFKRVRVSLSDEFRDDRPSTAVNNKNIDAARHMIGTDRHVTYYEIWASLGIGMSQIQSILYKHLGMNKLCSRSIPHNLTEAQKTDRVSWCNAMLTRFKEGTTNLVSNERRNMGLLLRPQNKAAIDRMGLSRLAVTNQRSAQAKCL</sequence>
<comment type="caution">
    <text evidence="1">The sequence shown here is derived from an EMBL/GenBank/DDBJ whole genome shotgun (WGS) entry which is preliminary data.</text>
</comment>
<gene>
    <name evidence="1" type="primary">SETMAR</name>
    <name evidence="1" type="ORF">EVAR_25931_1</name>
</gene>
<dbReference type="Proteomes" id="UP000299102">
    <property type="component" value="Unassembled WGS sequence"/>
</dbReference>
<dbReference type="AlphaFoldDB" id="A0A4C1W534"/>
<name>A0A4C1W534_EUMVA</name>